<feature type="region of interest" description="Disordered" evidence="21">
    <location>
        <begin position="1537"/>
        <end position="1558"/>
    </location>
</feature>
<evidence type="ECO:0000256" key="8">
    <source>
        <dbReference type="ARBA" id="ARBA00023002"/>
    </source>
</evidence>
<dbReference type="InterPro" id="IPR050091">
    <property type="entry name" value="PKS_NRPS_Biosynth_Enz"/>
</dbReference>
<dbReference type="Pfam" id="PF08242">
    <property type="entry name" value="Methyltransf_12"/>
    <property type="match status" value="1"/>
</dbReference>
<dbReference type="Pfam" id="PF21394">
    <property type="entry name" value="Beta-ketacyl_N"/>
    <property type="match status" value="2"/>
</dbReference>
<evidence type="ECO:0000256" key="10">
    <source>
        <dbReference type="ARBA" id="ARBA00023268"/>
    </source>
</evidence>
<keyword evidence="7" id="KW-0521">NADP</keyword>
<dbReference type="Gene3D" id="3.40.366.10">
    <property type="entry name" value="Malonyl-Coenzyme A Acyl Carrier Protein, domain 2"/>
    <property type="match status" value="2"/>
</dbReference>
<feature type="compositionally biased region" description="Basic and acidic residues" evidence="21">
    <location>
        <begin position="1537"/>
        <end position="1548"/>
    </location>
</feature>
<dbReference type="PROSITE" id="PS00606">
    <property type="entry name" value="KS3_1"/>
    <property type="match status" value="1"/>
</dbReference>
<keyword evidence="8" id="KW-0560">Oxidoreductase</keyword>
<dbReference type="SMART" id="SM00822">
    <property type="entry name" value="PKS_KR"/>
    <property type="match status" value="1"/>
</dbReference>
<evidence type="ECO:0000313" key="25">
    <source>
        <dbReference type="Proteomes" id="UP000014155"/>
    </source>
</evidence>
<dbReference type="SUPFAM" id="SSF53901">
    <property type="entry name" value="Thiolase-like"/>
    <property type="match status" value="2"/>
</dbReference>
<dbReference type="FunFam" id="1.10.1200.10:FF:000005">
    <property type="entry name" value="Nonribosomal peptide synthetase 1"/>
    <property type="match status" value="1"/>
</dbReference>
<evidence type="ECO:0000256" key="4">
    <source>
        <dbReference type="ARBA" id="ARBA00022553"/>
    </source>
</evidence>
<dbReference type="Pfam" id="PF00109">
    <property type="entry name" value="ketoacyl-synt"/>
    <property type="match status" value="2"/>
</dbReference>
<evidence type="ECO:0000256" key="11">
    <source>
        <dbReference type="ARBA" id="ARBA00050973"/>
    </source>
</evidence>
<dbReference type="GO" id="GO:0034081">
    <property type="term" value="C:polyketide synthase complex"/>
    <property type="evidence" value="ECO:0007669"/>
    <property type="project" value="UniProtKB-ARBA"/>
</dbReference>
<dbReference type="Proteomes" id="UP000014155">
    <property type="component" value="Unassembled WGS sequence"/>
</dbReference>
<dbReference type="InterPro" id="IPR009081">
    <property type="entry name" value="PP-bd_ACP"/>
</dbReference>
<dbReference type="GO" id="GO:0006633">
    <property type="term" value="P:fatty acid biosynthetic process"/>
    <property type="evidence" value="ECO:0007669"/>
    <property type="project" value="InterPro"/>
</dbReference>
<dbReference type="CDD" id="cd08953">
    <property type="entry name" value="KR_2_SDR_x"/>
    <property type="match status" value="1"/>
</dbReference>
<dbReference type="Gene3D" id="1.10.1200.10">
    <property type="entry name" value="ACP-like"/>
    <property type="match status" value="2"/>
</dbReference>
<comment type="catalytic activity">
    <reaction evidence="11">
        <text>17-(4-hydroxyphenyl)heptadecanoyl-[(phenol)carboxyphthiodiolenone synthase] + 2 (S)-methylmalonyl-CoA + 3 malonyl-CoA + 5 NADPH + 10 H(+) = C35-(phenol)carboxyphthiodiolenone-[(phenol)carboxyphthiodiolenone synthase] + 5 CO2 + 5 NADP(+) + 5 CoA + 2 H2O</text>
        <dbReference type="Rhea" id="RHEA:57756"/>
        <dbReference type="Rhea" id="RHEA-COMP:14272"/>
        <dbReference type="Rhea" id="RHEA-COMP:14989"/>
        <dbReference type="ChEBI" id="CHEBI:15377"/>
        <dbReference type="ChEBI" id="CHEBI:15378"/>
        <dbReference type="ChEBI" id="CHEBI:16526"/>
        <dbReference type="ChEBI" id="CHEBI:57287"/>
        <dbReference type="ChEBI" id="CHEBI:57327"/>
        <dbReference type="ChEBI" id="CHEBI:57384"/>
        <dbReference type="ChEBI" id="CHEBI:57783"/>
        <dbReference type="ChEBI" id="CHEBI:58349"/>
        <dbReference type="ChEBI" id="CHEBI:133300"/>
        <dbReference type="ChEBI" id="CHEBI:142259"/>
        <dbReference type="EC" id="2.3.1.292"/>
    </reaction>
</comment>
<dbReference type="STRING" id="1195236.CTER_0310"/>
<dbReference type="SMART" id="SM00823">
    <property type="entry name" value="PKS_PP"/>
    <property type="match status" value="2"/>
</dbReference>
<dbReference type="InterPro" id="IPR014043">
    <property type="entry name" value="Acyl_transferase_dom"/>
</dbReference>
<dbReference type="GO" id="GO:0004315">
    <property type="term" value="F:3-oxoacyl-[acyl-carrier-protein] synthase activity"/>
    <property type="evidence" value="ECO:0007669"/>
    <property type="project" value="InterPro"/>
</dbReference>
<dbReference type="PANTHER" id="PTHR43775:SF51">
    <property type="entry name" value="INACTIVE PHENOLPHTHIOCEROL SYNTHESIS POLYKETIDE SYNTHASE TYPE I PKS1-RELATED"/>
    <property type="match status" value="1"/>
</dbReference>
<dbReference type="SUPFAM" id="SSF51735">
    <property type="entry name" value="NAD(P)-binding Rossmann-fold domains"/>
    <property type="match status" value="3"/>
</dbReference>
<dbReference type="Gene3D" id="3.30.70.3290">
    <property type="match status" value="2"/>
</dbReference>
<dbReference type="InterPro" id="IPR006162">
    <property type="entry name" value="Ppantetheine_attach_site"/>
</dbReference>
<dbReference type="Pfam" id="PF00550">
    <property type="entry name" value="PP-binding"/>
    <property type="match status" value="2"/>
</dbReference>
<evidence type="ECO:0000256" key="7">
    <source>
        <dbReference type="ARBA" id="ARBA00022857"/>
    </source>
</evidence>
<evidence type="ECO:0000256" key="21">
    <source>
        <dbReference type="SAM" id="MobiDB-lite"/>
    </source>
</evidence>
<dbReference type="RefSeq" id="WP_004623626.1">
    <property type="nucleotide sequence ID" value="NZ_AORV01000016.1"/>
</dbReference>
<dbReference type="PATRIC" id="fig|1195236.3.peg.617"/>
<dbReference type="PROSITE" id="PS52004">
    <property type="entry name" value="KS3_2"/>
    <property type="match status" value="2"/>
</dbReference>
<dbReference type="Pfam" id="PF08659">
    <property type="entry name" value="KR"/>
    <property type="match status" value="1"/>
</dbReference>
<dbReference type="PROSITE" id="PS50075">
    <property type="entry name" value="CARRIER"/>
    <property type="match status" value="2"/>
</dbReference>
<name>S0FP06_RUMCE</name>
<dbReference type="SMART" id="SM00827">
    <property type="entry name" value="PKS_AT"/>
    <property type="match status" value="2"/>
</dbReference>
<dbReference type="EC" id="2.3.1.292" evidence="16"/>
<comment type="function">
    <text evidence="15">Part of the PpsABCDE complex involved in the biosynthesis of the lipid core common to phthiocerols and phenolphthiocerols by successive additions of malonyl-CoA or methylmalonyl-CoA extender units. PpsA can accept as substrate the activated forms of either icosanoyl (C20), docosanoyl (C22) or lignoceroyl (C24) groups from FadD26, or a (4-hydroxyphenyl)-C17 or (4-hydroxyphenyl)-C19 fatty acyl from FadD29. PpsA initiates the biosynthesis and extends its substrate using a malonyl-CoA extender unit. The PpsB and PpsC proteins add the second and third malonyl-CoA extender units. PpsD adds an (R)-methylmalonyl unit and PpsE adds a second (R)-methylmalonyl unit. The incorporation of the methylmalonyl units results in formation of two branched methyl groups in the elongated product.</text>
</comment>
<keyword evidence="3" id="KW-0596">Phosphopantetheine</keyword>
<keyword evidence="5" id="KW-0808">Transferase</keyword>
<dbReference type="InterPro" id="IPR057326">
    <property type="entry name" value="KR_dom"/>
</dbReference>
<dbReference type="InterPro" id="IPR018201">
    <property type="entry name" value="Ketoacyl_synth_AS"/>
</dbReference>
<keyword evidence="4" id="KW-0597">Phosphoprotein</keyword>
<dbReference type="InterPro" id="IPR049490">
    <property type="entry name" value="C883_1060-like_KR_N"/>
</dbReference>
<dbReference type="InterPro" id="IPR014030">
    <property type="entry name" value="Ketoacyl_synth_N"/>
</dbReference>
<dbReference type="Pfam" id="PF00698">
    <property type="entry name" value="Acyl_transf_1"/>
    <property type="match status" value="2"/>
</dbReference>
<evidence type="ECO:0000256" key="15">
    <source>
        <dbReference type="ARBA" id="ARBA00058455"/>
    </source>
</evidence>
<gene>
    <name evidence="24" type="ORF">CTER_0310</name>
</gene>
<feature type="domain" description="Ketosynthase family 3 (KS3)" evidence="23">
    <location>
        <begin position="1558"/>
        <end position="1984"/>
    </location>
</feature>
<comment type="cofactor">
    <cofactor evidence="1">
        <name>NADP(+)</name>
        <dbReference type="ChEBI" id="CHEBI:58349"/>
    </cofactor>
</comment>
<proteinExistence type="predicted"/>
<dbReference type="InterPro" id="IPR020841">
    <property type="entry name" value="PKS_Beta-ketoAc_synthase_dom"/>
</dbReference>
<dbReference type="InterPro" id="IPR013217">
    <property type="entry name" value="Methyltransf_12"/>
</dbReference>
<evidence type="ECO:0000256" key="19">
    <source>
        <dbReference type="ARBA" id="ARBA00078169"/>
    </source>
</evidence>
<evidence type="ECO:0000256" key="17">
    <source>
        <dbReference type="ARBA" id="ARBA00073623"/>
    </source>
</evidence>
<dbReference type="FunFam" id="3.40.47.10:FF:000042">
    <property type="entry name" value="Polyketide synthase Pks13"/>
    <property type="match status" value="2"/>
</dbReference>
<comment type="catalytic activity">
    <reaction evidence="12">
        <text>19-(4-hydroxyphenyl)nonadecanoyl-[(phenol)carboxyphthiodiolenone synthase] + 2 (S)-methylmalonyl-CoA + 3 malonyl-CoA + 5 NADPH + 10 H(+) = C37-(phenol)carboxyphthiodiolenone-[(phenol)carboxyphthiodiolenone synthase] + 5 CO2 + 5 NADP(+) + 5 CoA + 2 H2O</text>
        <dbReference type="Rhea" id="RHEA:57760"/>
        <dbReference type="Rhea" id="RHEA-COMP:14273"/>
        <dbReference type="Rhea" id="RHEA-COMP:14990"/>
        <dbReference type="ChEBI" id="CHEBI:15377"/>
        <dbReference type="ChEBI" id="CHEBI:15378"/>
        <dbReference type="ChEBI" id="CHEBI:16526"/>
        <dbReference type="ChEBI" id="CHEBI:57287"/>
        <dbReference type="ChEBI" id="CHEBI:57327"/>
        <dbReference type="ChEBI" id="CHEBI:57384"/>
        <dbReference type="ChEBI" id="CHEBI:57783"/>
        <dbReference type="ChEBI" id="CHEBI:58349"/>
        <dbReference type="ChEBI" id="CHEBI:133301"/>
        <dbReference type="ChEBI" id="CHEBI:142260"/>
        <dbReference type="EC" id="2.3.1.292"/>
    </reaction>
</comment>
<dbReference type="GO" id="GO:0016491">
    <property type="term" value="F:oxidoreductase activity"/>
    <property type="evidence" value="ECO:0007669"/>
    <property type="project" value="UniProtKB-KW"/>
</dbReference>
<dbReference type="PANTHER" id="PTHR43775">
    <property type="entry name" value="FATTY ACID SYNTHASE"/>
    <property type="match status" value="1"/>
</dbReference>
<evidence type="ECO:0000256" key="1">
    <source>
        <dbReference type="ARBA" id="ARBA00001937"/>
    </source>
</evidence>
<dbReference type="EMBL" id="AORV01000016">
    <property type="protein sequence ID" value="EMS73637.1"/>
    <property type="molecule type" value="Genomic_DNA"/>
</dbReference>
<keyword evidence="6" id="KW-0276">Fatty acid metabolism</keyword>
<evidence type="ECO:0000256" key="16">
    <source>
        <dbReference type="ARBA" id="ARBA00066974"/>
    </source>
</evidence>
<accession>S0FP06</accession>
<dbReference type="Gene3D" id="3.40.50.720">
    <property type="entry name" value="NAD(P)-binding Rossmann-like Domain"/>
    <property type="match status" value="2"/>
</dbReference>
<dbReference type="SMART" id="SM00825">
    <property type="entry name" value="PKS_KS"/>
    <property type="match status" value="2"/>
</dbReference>
<organism evidence="24 25">
    <name type="scientific">Ruminiclostridium cellobioparum subsp. termitidis CT1112</name>
    <dbReference type="NCBI Taxonomy" id="1195236"/>
    <lineage>
        <taxon>Bacteria</taxon>
        <taxon>Bacillati</taxon>
        <taxon>Bacillota</taxon>
        <taxon>Clostridia</taxon>
        <taxon>Eubacteriales</taxon>
        <taxon>Oscillospiraceae</taxon>
        <taxon>Ruminiclostridium</taxon>
    </lineage>
</organism>
<evidence type="ECO:0000256" key="18">
    <source>
        <dbReference type="ARBA" id="ARBA00075053"/>
    </source>
</evidence>
<evidence type="ECO:0000256" key="6">
    <source>
        <dbReference type="ARBA" id="ARBA00022832"/>
    </source>
</evidence>
<dbReference type="Pfam" id="PF22621">
    <property type="entry name" value="CurL-like_PKS_C"/>
    <property type="match status" value="2"/>
</dbReference>
<dbReference type="SUPFAM" id="SSF55048">
    <property type="entry name" value="Probable ACP-binding domain of malonyl-CoA ACP transacylase"/>
    <property type="match status" value="2"/>
</dbReference>
<dbReference type="InterPro" id="IPR014031">
    <property type="entry name" value="Ketoacyl_synth_C"/>
</dbReference>
<evidence type="ECO:0000259" key="22">
    <source>
        <dbReference type="PROSITE" id="PS50075"/>
    </source>
</evidence>
<keyword evidence="10" id="KW-0511">Multifunctional enzyme</keyword>
<evidence type="ECO:0000313" key="24">
    <source>
        <dbReference type="EMBL" id="EMS73637.1"/>
    </source>
</evidence>
<dbReference type="InterPro" id="IPR020806">
    <property type="entry name" value="PKS_PP-bd"/>
</dbReference>
<keyword evidence="9" id="KW-0443">Lipid metabolism</keyword>
<dbReference type="GO" id="GO:0031177">
    <property type="term" value="F:phosphopantetheine binding"/>
    <property type="evidence" value="ECO:0007669"/>
    <property type="project" value="InterPro"/>
</dbReference>
<evidence type="ECO:0000256" key="12">
    <source>
        <dbReference type="ARBA" id="ARBA00051971"/>
    </source>
</evidence>
<evidence type="ECO:0000256" key="3">
    <source>
        <dbReference type="ARBA" id="ARBA00022450"/>
    </source>
</evidence>
<comment type="catalytic activity">
    <reaction evidence="14">
        <text>icosanoyl-[(phenol)carboxyphthiodiolenone synthase] + 2 (S)-methylmalonyl-CoA + 3 malonyl-CoA + 5 NADPH + 10 H(+) = C32-carboxyphthiodiolenone-[(phenol)carboxyphthiodiolenone synthase] + 5 CO2 + 5 NADP(+) + 5 CoA + 2 H2O</text>
        <dbReference type="Rhea" id="RHEA:57748"/>
        <dbReference type="Rhea" id="RHEA-COMP:14985"/>
        <dbReference type="Rhea" id="RHEA-COMP:14986"/>
        <dbReference type="ChEBI" id="CHEBI:15377"/>
        <dbReference type="ChEBI" id="CHEBI:15378"/>
        <dbReference type="ChEBI" id="CHEBI:16526"/>
        <dbReference type="ChEBI" id="CHEBI:57287"/>
        <dbReference type="ChEBI" id="CHEBI:57327"/>
        <dbReference type="ChEBI" id="CHEBI:57384"/>
        <dbReference type="ChEBI" id="CHEBI:57783"/>
        <dbReference type="ChEBI" id="CHEBI:58349"/>
        <dbReference type="ChEBI" id="CHEBI:87848"/>
        <dbReference type="ChEBI" id="CHEBI:142236"/>
        <dbReference type="EC" id="2.3.1.292"/>
    </reaction>
</comment>
<dbReference type="InterPro" id="IPR016036">
    <property type="entry name" value="Malonyl_transacylase_ACP-bd"/>
</dbReference>
<dbReference type="Gene3D" id="3.30.70.250">
    <property type="entry name" value="Malonyl-CoA ACP transacylase, ACP-binding"/>
    <property type="match status" value="2"/>
</dbReference>
<dbReference type="InterPro" id="IPR029063">
    <property type="entry name" value="SAM-dependent_MTases_sf"/>
</dbReference>
<reference evidence="24 25" key="1">
    <citation type="journal article" date="2013" name="Genome Announc.">
        <title>Draft Genome Sequence of the Cellulolytic, Mesophilic, Anaerobic Bacterium Clostridium termitidis Strain CT1112 (DSM 5398).</title>
        <authorList>
            <person name="Lal S."/>
            <person name="Ramachandran U."/>
            <person name="Zhang X."/>
            <person name="Munir R."/>
            <person name="Sparling R."/>
            <person name="Levin D.B."/>
        </authorList>
    </citation>
    <scope>NUCLEOTIDE SEQUENCE [LARGE SCALE GENOMIC DNA]</scope>
    <source>
        <strain evidence="24 25">CT1112</strain>
    </source>
</reference>
<dbReference type="FunFam" id="3.40.366.10:FF:000002">
    <property type="entry name" value="Probable polyketide synthase 2"/>
    <property type="match status" value="1"/>
</dbReference>
<dbReference type="PROSITE" id="PS00012">
    <property type="entry name" value="PHOSPHOPANTETHEINE"/>
    <property type="match status" value="1"/>
</dbReference>
<dbReference type="InterPro" id="IPR001227">
    <property type="entry name" value="Ac_transferase_dom_sf"/>
</dbReference>
<dbReference type="Gene3D" id="3.40.50.150">
    <property type="entry name" value="Vaccinia Virus protein VP39"/>
    <property type="match status" value="1"/>
</dbReference>
<dbReference type="InterPro" id="IPR036291">
    <property type="entry name" value="NAD(P)-bd_dom_sf"/>
</dbReference>
<feature type="domain" description="Carrier" evidence="22">
    <location>
        <begin position="3400"/>
        <end position="3475"/>
    </location>
</feature>
<dbReference type="CDD" id="cd00833">
    <property type="entry name" value="PKS"/>
    <property type="match status" value="2"/>
</dbReference>
<comment type="cofactor">
    <cofactor evidence="2">
        <name>pantetheine 4'-phosphate</name>
        <dbReference type="ChEBI" id="CHEBI:47942"/>
    </cofactor>
</comment>
<evidence type="ECO:0000256" key="2">
    <source>
        <dbReference type="ARBA" id="ARBA00001957"/>
    </source>
</evidence>
<evidence type="ECO:0000256" key="5">
    <source>
        <dbReference type="ARBA" id="ARBA00022679"/>
    </source>
</evidence>
<dbReference type="Pfam" id="PF02801">
    <property type="entry name" value="Ketoacyl-synt_C"/>
    <property type="match status" value="2"/>
</dbReference>
<evidence type="ECO:0000256" key="20">
    <source>
        <dbReference type="ARBA" id="ARBA00084020"/>
    </source>
</evidence>
<feature type="domain" description="Carrier" evidence="22">
    <location>
        <begin position="1460"/>
        <end position="1535"/>
    </location>
</feature>
<evidence type="ECO:0000256" key="14">
    <source>
        <dbReference type="ARBA" id="ARBA00052745"/>
    </source>
</evidence>
<evidence type="ECO:0000259" key="23">
    <source>
        <dbReference type="PROSITE" id="PS52004"/>
    </source>
</evidence>
<dbReference type="SUPFAM" id="SSF52151">
    <property type="entry name" value="FabD/lysophospholipase-like"/>
    <property type="match status" value="2"/>
</dbReference>
<feature type="domain" description="Ketosynthase family 3 (KS3)" evidence="23">
    <location>
        <begin position="12"/>
        <end position="438"/>
    </location>
</feature>
<dbReference type="InterPro" id="IPR036736">
    <property type="entry name" value="ACP-like_sf"/>
</dbReference>
<dbReference type="InterPro" id="IPR016035">
    <property type="entry name" value="Acyl_Trfase/lysoPLipase"/>
</dbReference>
<evidence type="ECO:0000256" key="13">
    <source>
        <dbReference type="ARBA" id="ARBA00052119"/>
    </source>
</evidence>
<dbReference type="SUPFAM" id="SSF53335">
    <property type="entry name" value="S-adenosyl-L-methionine-dependent methyltransferases"/>
    <property type="match status" value="1"/>
</dbReference>
<dbReference type="InterPro" id="IPR016039">
    <property type="entry name" value="Thiolase-like"/>
</dbReference>
<dbReference type="SUPFAM" id="SSF47336">
    <property type="entry name" value="ACP-like"/>
    <property type="match status" value="2"/>
</dbReference>
<sequence length="3510" mass="388008">MNNSQIIESLDGSEIAIIGMACRFPGAKNLREYWTNLIEGKESITLFTDEELLKAGVDGTVLKDHSYVKAGSILEDYDKFDAGFFGYSPQEAQLMDPQHRVFIECVWEAFEDAGYNPESYKGEIGAFSGAKTDTYLLNIAAVPDYLKYLDTMQVALGNDLGCLSTRLAYKFNLKGPSYAIHTACSTSLVAVHLACQSLLIAECQMAVAGGVTINVPHKTGYFYQPGGVASPDGHCRAFDAQAGGTVFGNGAGAVVLKRLEDAIHDGDNIYAVIKGSAVNNDGSRKASFTAPGVEGQTKVVLEAMASAGVEADTISYVEAHGTGTNLGDPIELTALTNAFRASTDRKGYCAIGSVKTNIGHLDAASGIASLIKTALSIKNGMLPPSLNYSKPNPKIDFDNSPFYVNTRLSEWKNTKLPVRAGVSSFGFGSTNAHVILEEAPKAEAVVDKEPCKLLLLSARSEAALEESTCRLTDYLKQNPQSSMADIAYTLKVGRKVFGYRKMVVCKEKTDAVELLEAPDSQEVLTGYEERSDKSVIFMFPGQGAQYVDMARELYESEQEFRKDMDRCAEILKPYLGKDIRSILFPGKEVSEAAAAELNQTYMTQPVLFSVEYALAKLFIKWGIKPKAMIGHSLGEYVAACLAGVLSLEDALLLVAQRGQLMQSLPGGAMLSVSLSEKQIEAYLNEDISMAAANSPVLTVVSGTFEAVGRLEQQLQENNIQCRRLHTSHAFHSEMIEPILEKFAVTLKSITFNKPKIPYISNVTGEYIKDLEPTQAEYWTKHLRGTVSFSAGIQQLLKESGSIFLEIGPGQTLSTFVRQNESEDSEATILNSLRHPKDQRSDMSFLMTALGKLWLCGAGIDWNKYYENKRQKRVSLPTYPFERQRYWVEALDRLVNSKQGLKLTLDKTENISQWFYEPVWSQSELQSASKEVRHATGTDTCYLVFEDSCGLGKETSEYLEKSGCHVVSVEQGEQFCHIDERKFMVNPESYSDFDELLKKGLPADKSKLQVLHFWTVTGAENLSDENLLKETIEFHKKIGYDSIISLTQAIGNNGNVRSADICLVSSNMQCVNGKERIEPGKSTILGPCRVIPKEYGNISCRSIDIPLTDLVENKHNLVETILTEINNQSDDLKKDNIVAYRDGKRWEYGFKPYLQDIALKETGSLDNKIRKNGVYLITGGLGGIGFVLAEHLAKTARAKLILSGRSELPEKNLWDNWLSEHDEKNSVSMKIIKLRQLEEMGSRVIVISADVTDAEKMRKGISEAESVFGSVNGIIHAAGIAGGGMIQQKTPQMSEEVFAPKLYGALVLYDIFCRAELDFVIFCSSLQSLMGDLGQADYCAANAFLDAFAGCWNSKGHNRITSVDWDNWQETGIAADTQVPDNMKALRREILSKAISSREGVEIFERVLISQPQQVIISAQPLQERIELSKAFSQDNFPGNGTSSGFDEADQAGKVQIKGSISKNEIQNKVADIWKKVLGVKKLGPNDNFFDLGGNSLTGLQLVAEIKREFDIQIAPVVIYEAPTISAMARLLGHDSAENNDESAEKPVKENSGTNGDENSEIAIIGMSCRFPGANNIDEFWKNLCEGVESVTQLSDEELLEAGVDPALLNNPNYVKAAPMVEGYDMFDAEFFGYNPREAEMMDPQHRLFLQCAWESLENAGYTQDKYRGLIGVFAGASLSTYMFNLYSNRKLMESVGNLQAIIGNDKDSLTTSVSYKLNLKGPSIAVQTFCSTSLVAVHLAAKSLLSGECHMALAGGATINVPHKNGYLYNEGGIFSPDGHCRAFDKDANGMLFGNGVGIVVLKRLKDALADRDSIIAVIKGSAINNDGSLKVGYTAPSVEGQSEVISNALENAGITADSIGYIEAHGTGTLMGDPIEIAALTKAFGATTENKQFCAIGSVKTNLGHLDRAAGIAGLIKAALSLKNGMIPPSLNYTSPNPKIDFENSPFFVNTSLKKWETTDIPRRAGVSALGFGGTNAHVILEEAPPCQNPADNSPCRLLLFSGRTENALAANMHNFHDYLKLNGNANIADMAYTLQVGRKDFRYRKAFVCSSVEDALNVLGGEDARRIISGECENENKTITFMFPGQGSQYPGMGQGLYQLEPVFREQVDNCCEILKQYIDMDLRSLIYPEGPADIKQAEETLSQTGYTQPAVFVIEYATAKMLCSWGMEPDAMIGHSIGEYVAAVLAGVMTLEDALMLVSARGRLIQELPGGTMLGIPLAENEITPLLNKDLSMAAVNGPEQCVVSGSYEEISLLKDKLANMGVECRELHTSHAFHSGMLEPVVEPFKQLFTAIQLHAPNRPFISCVTGTWITESQAVDPAYWAQHLRGTVLFSYGISEILKDTSRVLIEAGPGQTLSKLARQNVKDGIERCIISTIRHPSDKTGDMAFLLTALGRLWIAGKHPDWDKFNKQECRRRIPLPTYPFEGRRYWVDRVESPELHQTSFKADEKNWILVPSWKRSKLLNSFRPETLSHKSRKWLVFVEPCGLGGAIAQGLLAAGQEVVTVTAGAEFKAENDRTYTLKPERAWEFTALVNKLNDLKLMPDAVVHLWNYAESPGAEGDAEYFKQYRFSGSLSVLNLVQSIKSISNDKKLDIWVISSSTADISGEEAVKPEKAAAVGMCRAISGNSENIICRSIDVLPGVQISRTADNILAEIAAGHSEVEAAFRGRYRWIPDFEELEYTAESTAKYESAAQGTDKFEFRQKGTYFIMDGLTGMGFEFARYLAQSVNAGLVLPQPCVLPDKSEWDGIIDNGGAIPDNRDIRTPGAPAYPLSSFENDDCASEINRLWEQNIGSSETSAVPEDIETELDRLCSAYIYSYFAKNLDIKRQVVYSEDELKLALGITAKYYKFFGFMLSVLEQESFIETEGETVRFIKEQDKISGPEFLSAELLKKFPEFENALSALKYCVDSYSDVLAGRTEAMAVFSQDNGLNVLEVVDEVQQKYSNGIHIQRVISEYFRKPGNMGKGRKMRFLEINAGDDRLTWHIAEALKDKDAEYCFTSLNKNLINNARKKAVQNGWGFMKFRVLDVSEKPEEQGFAPYSFDFIVGTNAVHAQPDISSAVQNVEKLLMPGGLLLMMEATRPRRWVNLIWGLADHWWNYSDNALRTNSPLLAPEVWKKVLCDQGNTDVTLYPAGDENADHSLIVARQNPLLDSEDYKAWLLEVKAKEKQDIKLRIERLRQLEQLGGEVFAPSAAGWTEASINKAVDSAMELFGSIQGVIFTPLQLSEGLKQQQVNDEVEESSSKLEQNISALNSLEAVLPKMKPDFISLMSPDEWGLQTCDSYFLAQLVPYMSTLSQKLSANCNNAKLIQWDSWSKENEYTAETNGGYIDSEHGISAFRHIVSMTDINQIMISPRNVSQFTLEHNRPWLKNRGRLKQVENMNAVNDRPDLGSSYMEPQNETEQRILKVWQEVLGISQIGVYDSFFEIGGDSLQATQLNSRIRDQFGVELPMQDFFNAPTIGETAAAIEDIKNSREREAEAEILKMIEQLSEDEIEAEIMNRMKNLE</sequence>
<comment type="catalytic activity">
    <reaction evidence="13">
        <text>docosanoyl-[(phenol)carboxyphthiodiolenone synthase] + 2 (S)-methylmalonyl-CoA + 3 malonyl-CoA + 5 NADPH + 10 H(+) = C34-carboxyphthiodiolenone-[(phenol)carboxyphthiodiolenone synthase] + 5 CO2 + 5 NADP(+) + 5 CoA + 2 H2O</text>
        <dbReference type="Rhea" id="RHEA:57752"/>
        <dbReference type="Rhea" id="RHEA-COMP:14987"/>
        <dbReference type="Rhea" id="RHEA-COMP:14988"/>
        <dbReference type="ChEBI" id="CHEBI:15377"/>
        <dbReference type="ChEBI" id="CHEBI:15378"/>
        <dbReference type="ChEBI" id="CHEBI:16526"/>
        <dbReference type="ChEBI" id="CHEBI:57287"/>
        <dbReference type="ChEBI" id="CHEBI:57327"/>
        <dbReference type="ChEBI" id="CHEBI:57384"/>
        <dbReference type="ChEBI" id="CHEBI:57783"/>
        <dbReference type="ChEBI" id="CHEBI:58349"/>
        <dbReference type="ChEBI" id="CHEBI:142237"/>
        <dbReference type="ChEBI" id="CHEBI:142238"/>
        <dbReference type="EC" id="2.3.1.292"/>
    </reaction>
</comment>
<dbReference type="InterPro" id="IPR013968">
    <property type="entry name" value="PKS_KR"/>
</dbReference>
<protein>
    <recommendedName>
        <fullName evidence="17">Phenolphthiocerol/phthiocerol polyketide synthase subunit E</fullName>
        <ecNumber evidence="16">2.3.1.292</ecNumber>
    </recommendedName>
    <alternativeName>
        <fullName evidence="19">(Phenol)carboxyphthiodiolenone synthase subunit E</fullName>
    </alternativeName>
    <alternativeName>
        <fullName evidence="20">Beta-ketoacyl-acyl-carrier-protein synthase I</fullName>
    </alternativeName>
    <alternativeName>
        <fullName evidence="18">Phthiocerol synthesis polyketide synthase type I PpsE</fullName>
    </alternativeName>
</protein>
<dbReference type="GO" id="GO:0004312">
    <property type="term" value="F:fatty acid synthase activity"/>
    <property type="evidence" value="ECO:0007669"/>
    <property type="project" value="TreeGrafter"/>
</dbReference>
<keyword evidence="25" id="KW-1185">Reference proteome</keyword>
<dbReference type="eggNOG" id="COG3321">
    <property type="taxonomic scope" value="Bacteria"/>
</dbReference>
<dbReference type="Gene3D" id="3.40.47.10">
    <property type="match status" value="2"/>
</dbReference>
<evidence type="ECO:0000256" key="9">
    <source>
        <dbReference type="ARBA" id="ARBA00023098"/>
    </source>
</evidence>
<comment type="caution">
    <text evidence="24">The sequence shown here is derived from an EMBL/GenBank/DDBJ whole genome shotgun (WGS) entry which is preliminary data.</text>
</comment>